<reference evidence="7 8" key="1">
    <citation type="submission" date="2017-03" db="EMBL/GenBank/DDBJ databases">
        <authorList>
            <person name="Afonso C.L."/>
            <person name="Miller P.J."/>
            <person name="Scott M.A."/>
            <person name="Spackman E."/>
            <person name="Goraichik I."/>
            <person name="Dimitrov K.M."/>
            <person name="Suarez D.L."/>
            <person name="Swayne D.E."/>
        </authorList>
    </citation>
    <scope>NUCLEOTIDE SEQUENCE [LARGE SCALE GENOMIC DNA]</scope>
    <source>
        <strain evidence="7 8">CECT 7745</strain>
    </source>
</reference>
<dbReference type="EMBL" id="FWXB01000009">
    <property type="protein sequence ID" value="SMC12775.1"/>
    <property type="molecule type" value="Genomic_DNA"/>
</dbReference>
<keyword evidence="3" id="KW-0998">Cell outer membrane</keyword>
<dbReference type="Gene3D" id="3.30.1330.60">
    <property type="entry name" value="OmpA-like domain"/>
    <property type="match status" value="1"/>
</dbReference>
<feature type="chain" id="PRO_5012146168" evidence="5">
    <location>
        <begin position="21"/>
        <end position="310"/>
    </location>
</feature>
<dbReference type="PANTHER" id="PTHR30329:SF21">
    <property type="entry name" value="LIPOPROTEIN YIAD-RELATED"/>
    <property type="match status" value="1"/>
</dbReference>
<evidence type="ECO:0000256" key="3">
    <source>
        <dbReference type="ARBA" id="ARBA00023237"/>
    </source>
</evidence>
<dbReference type="PRINTS" id="PR01021">
    <property type="entry name" value="OMPADOMAIN"/>
</dbReference>
<name>A0A1X7BT58_9RHOB</name>
<dbReference type="GO" id="GO:0009279">
    <property type="term" value="C:cell outer membrane"/>
    <property type="evidence" value="ECO:0007669"/>
    <property type="project" value="UniProtKB-SubCell"/>
</dbReference>
<organism evidence="7 8">
    <name type="scientific">Roseovarius aestuarii</name>
    <dbReference type="NCBI Taxonomy" id="475083"/>
    <lineage>
        <taxon>Bacteria</taxon>
        <taxon>Pseudomonadati</taxon>
        <taxon>Pseudomonadota</taxon>
        <taxon>Alphaproteobacteria</taxon>
        <taxon>Rhodobacterales</taxon>
        <taxon>Roseobacteraceae</taxon>
        <taxon>Roseovarius</taxon>
    </lineage>
</organism>
<dbReference type="PROSITE" id="PS51123">
    <property type="entry name" value="OMPA_2"/>
    <property type="match status" value="1"/>
</dbReference>
<evidence type="ECO:0000313" key="8">
    <source>
        <dbReference type="Proteomes" id="UP000193224"/>
    </source>
</evidence>
<evidence type="ECO:0000259" key="6">
    <source>
        <dbReference type="PROSITE" id="PS51123"/>
    </source>
</evidence>
<comment type="subcellular location">
    <subcellularLocation>
        <location evidence="1">Cell outer membrane</location>
    </subcellularLocation>
</comment>
<evidence type="ECO:0000313" key="7">
    <source>
        <dbReference type="EMBL" id="SMC12775.1"/>
    </source>
</evidence>
<dbReference type="AlphaFoldDB" id="A0A1X7BT58"/>
<dbReference type="CDD" id="cd07185">
    <property type="entry name" value="OmpA_C-like"/>
    <property type="match status" value="1"/>
</dbReference>
<dbReference type="OrthoDB" id="9792021at2"/>
<evidence type="ECO:0000256" key="2">
    <source>
        <dbReference type="ARBA" id="ARBA00023136"/>
    </source>
</evidence>
<dbReference type="InterPro" id="IPR006665">
    <property type="entry name" value="OmpA-like"/>
</dbReference>
<gene>
    <name evidence="7" type="primary">oprF_2</name>
    <name evidence="7" type="ORF">ROA7745_02607</name>
</gene>
<sequence>MRCWLIPMACAALLTGPARALDLTLPGNATQSVDVLRAADSYMLPVGPFADGTLPVIGVEGRVHQQAWRIDQTGMTTLQLIRPFRDELTRAGYEILLDCSGQECGGFDFRFNTKVLPAPDMYVDLFDFRFLSARKAGAAGNVVSVIVSQAGGAGYVQMIQVTANGDTDDLRVTAATSSTEPAQENLPLIGALVEQGHVILRDLDFGTGSSALGPGPHGTLEALAGYLLADKKRRIALVGHTDRVGTLEDNITLSRRRANSVLERLAGEHDVPRAQLEANGVGYLSPIAPNQTAEGREANRRVEAILLSTE</sequence>
<dbReference type="SUPFAM" id="SSF103088">
    <property type="entry name" value="OmpA-like"/>
    <property type="match status" value="1"/>
</dbReference>
<accession>A0A1X7BT58</accession>
<dbReference type="RefSeq" id="WP_085800718.1">
    <property type="nucleotide sequence ID" value="NZ_FWXB01000009.1"/>
</dbReference>
<feature type="signal peptide" evidence="5">
    <location>
        <begin position="1"/>
        <end position="20"/>
    </location>
</feature>
<protein>
    <submittedName>
        <fullName evidence="7">Outer membrane porin F</fullName>
    </submittedName>
</protein>
<dbReference type="InterPro" id="IPR050330">
    <property type="entry name" value="Bact_OuterMem_StrucFunc"/>
</dbReference>
<dbReference type="InterPro" id="IPR006664">
    <property type="entry name" value="OMP_bac"/>
</dbReference>
<feature type="domain" description="OmpA-like" evidence="6">
    <location>
        <begin position="192"/>
        <end position="310"/>
    </location>
</feature>
<keyword evidence="8" id="KW-1185">Reference proteome</keyword>
<dbReference type="InterPro" id="IPR036737">
    <property type="entry name" value="OmpA-like_sf"/>
</dbReference>
<dbReference type="PANTHER" id="PTHR30329">
    <property type="entry name" value="STATOR ELEMENT OF FLAGELLAR MOTOR COMPLEX"/>
    <property type="match status" value="1"/>
</dbReference>
<evidence type="ECO:0000256" key="5">
    <source>
        <dbReference type="SAM" id="SignalP"/>
    </source>
</evidence>
<evidence type="ECO:0000256" key="4">
    <source>
        <dbReference type="PROSITE-ProRule" id="PRU00473"/>
    </source>
</evidence>
<keyword evidence="2 4" id="KW-0472">Membrane</keyword>
<evidence type="ECO:0000256" key="1">
    <source>
        <dbReference type="ARBA" id="ARBA00004442"/>
    </source>
</evidence>
<dbReference type="Proteomes" id="UP000193224">
    <property type="component" value="Unassembled WGS sequence"/>
</dbReference>
<proteinExistence type="predicted"/>
<dbReference type="Pfam" id="PF00691">
    <property type="entry name" value="OmpA"/>
    <property type="match status" value="1"/>
</dbReference>
<keyword evidence="5" id="KW-0732">Signal</keyword>